<dbReference type="PANTHER" id="PTHR43285:SF4">
    <property type="entry name" value="TRANSFERASE"/>
    <property type="match status" value="1"/>
</dbReference>
<keyword evidence="5" id="KW-1185">Reference proteome</keyword>
<dbReference type="InterPro" id="IPR005940">
    <property type="entry name" value="Anthranilate_Pribosyl_Tfrase"/>
</dbReference>
<sequence length="303" mass="32720">MKYDRIIKEIGRGAKGARSLPQDEAEALFADILDGVVPDMELGAILLSMRVKGEDPGELRGFLSALNARCRQIIVPAGPRCVVLPTYNGARKQANLAPLVALLLAREGVPVLLQGRHDFESRVSPFELLAALDLPAAATLGEAAQQLQTRRIASLPVDVLCPGLDRLLALRPRLGVRNSGHTVAKLLDPAPGRSVRVVAVTHPEYLQTMETLLQAEQATGMLMRGTEGEAYAAPRRRPRMLGFVRGEMREMCEQESLEAEAIAEDACSIANNVATIRAMLDGTQPVPQPIRDQVSALVELACA</sequence>
<dbReference type="Proteomes" id="UP001500547">
    <property type="component" value="Unassembled WGS sequence"/>
</dbReference>
<keyword evidence="1" id="KW-0328">Glycosyltransferase</keyword>
<name>A0ABP9Q6W6_9RHOO</name>
<dbReference type="RefSeq" id="WP_345530860.1">
    <property type="nucleotide sequence ID" value="NZ_BAABLD010000001.1"/>
</dbReference>
<keyword evidence="2" id="KW-0808">Transferase</keyword>
<dbReference type="SUPFAM" id="SSF47648">
    <property type="entry name" value="Nucleoside phosphorylase/phosphoribosyltransferase N-terminal domain"/>
    <property type="match status" value="1"/>
</dbReference>
<dbReference type="Gene3D" id="1.20.970.10">
    <property type="entry name" value="Transferase, Pyrimidine Nucleoside Phosphorylase, Chain C"/>
    <property type="match status" value="1"/>
</dbReference>
<evidence type="ECO:0000256" key="2">
    <source>
        <dbReference type="ARBA" id="ARBA00022679"/>
    </source>
</evidence>
<reference evidence="5" key="1">
    <citation type="journal article" date="2019" name="Int. J. Syst. Evol. Microbiol.">
        <title>The Global Catalogue of Microorganisms (GCM) 10K type strain sequencing project: providing services to taxonomists for standard genome sequencing and annotation.</title>
        <authorList>
            <consortium name="The Broad Institute Genomics Platform"/>
            <consortium name="The Broad Institute Genome Sequencing Center for Infectious Disease"/>
            <person name="Wu L."/>
            <person name="Ma J."/>
        </authorList>
    </citation>
    <scope>NUCLEOTIDE SEQUENCE [LARGE SCALE GENOMIC DNA]</scope>
    <source>
        <strain evidence="5">JCM 18715</strain>
    </source>
</reference>
<gene>
    <name evidence="4" type="primary">ybiB</name>
    <name evidence="4" type="ORF">GCM10025770_01030</name>
</gene>
<feature type="domain" description="Glycosyl transferase family 3 N-terminal" evidence="3">
    <location>
        <begin position="6"/>
        <end position="69"/>
    </location>
</feature>
<evidence type="ECO:0000259" key="3">
    <source>
        <dbReference type="Pfam" id="PF02885"/>
    </source>
</evidence>
<keyword evidence="4" id="KW-0238">DNA-binding</keyword>
<comment type="caution">
    <text evidence="4">The sequence shown here is derived from an EMBL/GenBank/DDBJ whole genome shotgun (WGS) entry which is preliminary data.</text>
</comment>
<dbReference type="EMBL" id="BAABLD010000001">
    <property type="protein sequence ID" value="GAA5157591.1"/>
    <property type="molecule type" value="Genomic_DNA"/>
</dbReference>
<evidence type="ECO:0000313" key="5">
    <source>
        <dbReference type="Proteomes" id="UP001500547"/>
    </source>
</evidence>
<dbReference type="InterPro" id="IPR035902">
    <property type="entry name" value="Nuc_phospho_transferase"/>
</dbReference>
<dbReference type="NCBIfam" id="NF006005">
    <property type="entry name" value="PRK08136.1"/>
    <property type="match status" value="1"/>
</dbReference>
<proteinExistence type="predicted"/>
<dbReference type="InterPro" id="IPR036320">
    <property type="entry name" value="Glycosyl_Trfase_fam3_N_dom_sf"/>
</dbReference>
<dbReference type="GO" id="GO:0003677">
    <property type="term" value="F:DNA binding"/>
    <property type="evidence" value="ECO:0007669"/>
    <property type="project" value="UniProtKB-KW"/>
</dbReference>
<dbReference type="SUPFAM" id="SSF52418">
    <property type="entry name" value="Nucleoside phosphorylase/phosphoribosyltransferase catalytic domain"/>
    <property type="match status" value="1"/>
</dbReference>
<dbReference type="Pfam" id="PF02885">
    <property type="entry name" value="Glycos_trans_3N"/>
    <property type="match status" value="1"/>
</dbReference>
<evidence type="ECO:0000256" key="1">
    <source>
        <dbReference type="ARBA" id="ARBA00022676"/>
    </source>
</evidence>
<dbReference type="PANTHER" id="PTHR43285">
    <property type="entry name" value="ANTHRANILATE PHOSPHORIBOSYLTRANSFERASE"/>
    <property type="match status" value="1"/>
</dbReference>
<accession>A0ABP9Q6W6</accession>
<evidence type="ECO:0000313" key="4">
    <source>
        <dbReference type="EMBL" id="GAA5157591.1"/>
    </source>
</evidence>
<protein>
    <submittedName>
        <fullName evidence="4">DNA-binding protein YbiB</fullName>
    </submittedName>
</protein>
<dbReference type="Gene3D" id="3.40.1030.10">
    <property type="entry name" value="Nucleoside phosphorylase/phosphoribosyltransferase catalytic domain"/>
    <property type="match status" value="1"/>
</dbReference>
<dbReference type="InterPro" id="IPR017459">
    <property type="entry name" value="Glycosyl_Trfase_fam3_N_dom"/>
</dbReference>
<organism evidence="4 5">
    <name type="scientific">Viridibacterium curvum</name>
    <dbReference type="NCBI Taxonomy" id="1101404"/>
    <lineage>
        <taxon>Bacteria</taxon>
        <taxon>Pseudomonadati</taxon>
        <taxon>Pseudomonadota</taxon>
        <taxon>Betaproteobacteria</taxon>
        <taxon>Rhodocyclales</taxon>
        <taxon>Rhodocyclaceae</taxon>
        <taxon>Viridibacterium</taxon>
    </lineage>
</organism>